<proteinExistence type="predicted"/>
<comment type="caution">
    <text evidence="1">The sequence shown here is derived from an EMBL/GenBank/DDBJ whole genome shotgun (WGS) entry which is preliminary data.</text>
</comment>
<name>A0ACB8Q627_9AGAM</name>
<reference evidence="1" key="2">
    <citation type="journal article" date="2022" name="New Phytol.">
        <title>Evolutionary transition to the ectomycorrhizal habit in the genomes of a hyperdiverse lineage of mushroom-forming fungi.</title>
        <authorList>
            <person name="Looney B."/>
            <person name="Miyauchi S."/>
            <person name="Morin E."/>
            <person name="Drula E."/>
            <person name="Courty P.E."/>
            <person name="Kohler A."/>
            <person name="Kuo A."/>
            <person name="LaButti K."/>
            <person name="Pangilinan J."/>
            <person name="Lipzen A."/>
            <person name="Riley R."/>
            <person name="Andreopoulos W."/>
            <person name="He G."/>
            <person name="Johnson J."/>
            <person name="Nolan M."/>
            <person name="Tritt A."/>
            <person name="Barry K.W."/>
            <person name="Grigoriev I.V."/>
            <person name="Nagy L.G."/>
            <person name="Hibbett D."/>
            <person name="Henrissat B."/>
            <person name="Matheny P.B."/>
            <person name="Labbe J."/>
            <person name="Martin F.M."/>
        </authorList>
    </citation>
    <scope>NUCLEOTIDE SEQUENCE</scope>
    <source>
        <strain evidence="1">EC-137</strain>
    </source>
</reference>
<protein>
    <submittedName>
        <fullName evidence="1">Uncharacterized protein</fullName>
    </submittedName>
</protein>
<gene>
    <name evidence="1" type="ORF">K488DRAFT_19175</name>
</gene>
<feature type="non-terminal residue" evidence="1">
    <location>
        <position position="93"/>
    </location>
</feature>
<keyword evidence="2" id="KW-1185">Reference proteome</keyword>
<reference evidence="1" key="1">
    <citation type="submission" date="2021-02" db="EMBL/GenBank/DDBJ databases">
        <authorList>
            <consortium name="DOE Joint Genome Institute"/>
            <person name="Ahrendt S."/>
            <person name="Looney B.P."/>
            <person name="Miyauchi S."/>
            <person name="Morin E."/>
            <person name="Drula E."/>
            <person name="Courty P.E."/>
            <person name="Chicoki N."/>
            <person name="Fauchery L."/>
            <person name="Kohler A."/>
            <person name="Kuo A."/>
            <person name="Labutti K."/>
            <person name="Pangilinan J."/>
            <person name="Lipzen A."/>
            <person name="Riley R."/>
            <person name="Andreopoulos W."/>
            <person name="He G."/>
            <person name="Johnson J."/>
            <person name="Barry K.W."/>
            <person name="Grigoriev I.V."/>
            <person name="Nagy L."/>
            <person name="Hibbett D."/>
            <person name="Henrissat B."/>
            <person name="Matheny P.B."/>
            <person name="Labbe J."/>
            <person name="Martin F."/>
        </authorList>
    </citation>
    <scope>NUCLEOTIDE SEQUENCE</scope>
    <source>
        <strain evidence="1">EC-137</strain>
    </source>
</reference>
<evidence type="ECO:0000313" key="1">
    <source>
        <dbReference type="EMBL" id="KAI0027234.1"/>
    </source>
</evidence>
<organism evidence="1 2">
    <name type="scientific">Vararia minispora EC-137</name>
    <dbReference type="NCBI Taxonomy" id="1314806"/>
    <lineage>
        <taxon>Eukaryota</taxon>
        <taxon>Fungi</taxon>
        <taxon>Dikarya</taxon>
        <taxon>Basidiomycota</taxon>
        <taxon>Agaricomycotina</taxon>
        <taxon>Agaricomycetes</taxon>
        <taxon>Russulales</taxon>
        <taxon>Lachnocladiaceae</taxon>
        <taxon>Vararia</taxon>
    </lineage>
</organism>
<feature type="non-terminal residue" evidence="1">
    <location>
        <position position="1"/>
    </location>
</feature>
<evidence type="ECO:0000313" key="2">
    <source>
        <dbReference type="Proteomes" id="UP000814128"/>
    </source>
</evidence>
<accession>A0ACB8Q627</accession>
<dbReference type="Proteomes" id="UP000814128">
    <property type="component" value="Unassembled WGS sequence"/>
</dbReference>
<sequence length="93" mass="10017">AKPEQKQVVWDFLAGGKAIVDEEPDTLQWYAYKLDDSPDGTLGAYGIVDSFPDAAGRDAHVNGRIPAALIPKVDELLAKPPALDMIDIIASKI</sequence>
<dbReference type="EMBL" id="MU273954">
    <property type="protein sequence ID" value="KAI0027234.1"/>
    <property type="molecule type" value="Genomic_DNA"/>
</dbReference>